<protein>
    <submittedName>
        <fullName evidence="1">972_t:CDS:1</fullName>
    </submittedName>
</protein>
<keyword evidence="2" id="KW-1185">Reference proteome</keyword>
<proteinExistence type="predicted"/>
<organism evidence="1 2">
    <name type="scientific">Dentiscutata heterogama</name>
    <dbReference type="NCBI Taxonomy" id="1316150"/>
    <lineage>
        <taxon>Eukaryota</taxon>
        <taxon>Fungi</taxon>
        <taxon>Fungi incertae sedis</taxon>
        <taxon>Mucoromycota</taxon>
        <taxon>Glomeromycotina</taxon>
        <taxon>Glomeromycetes</taxon>
        <taxon>Diversisporales</taxon>
        <taxon>Gigasporaceae</taxon>
        <taxon>Dentiscutata</taxon>
    </lineage>
</organism>
<name>A0ACA9KD37_9GLOM</name>
<evidence type="ECO:0000313" key="2">
    <source>
        <dbReference type="Proteomes" id="UP000789702"/>
    </source>
</evidence>
<dbReference type="Proteomes" id="UP000789702">
    <property type="component" value="Unassembled WGS sequence"/>
</dbReference>
<sequence length="52" mass="6207">SIRYCVELYPLFSARCLQLLQVLNAFPIEVYPNSSCFCIRLHLEQHWLFGKF</sequence>
<reference evidence="1" key="1">
    <citation type="submission" date="2021-06" db="EMBL/GenBank/DDBJ databases">
        <authorList>
            <person name="Kallberg Y."/>
            <person name="Tangrot J."/>
            <person name="Rosling A."/>
        </authorList>
    </citation>
    <scope>NUCLEOTIDE SEQUENCE</scope>
    <source>
        <strain evidence="1">IL203A</strain>
    </source>
</reference>
<evidence type="ECO:0000313" key="1">
    <source>
        <dbReference type="EMBL" id="CAG8465710.1"/>
    </source>
</evidence>
<accession>A0ACA9KD37</accession>
<gene>
    <name evidence="1" type="ORF">DHETER_LOCUS1486</name>
</gene>
<dbReference type="EMBL" id="CAJVPU010000894">
    <property type="protein sequence ID" value="CAG8465710.1"/>
    <property type="molecule type" value="Genomic_DNA"/>
</dbReference>
<comment type="caution">
    <text evidence="1">The sequence shown here is derived from an EMBL/GenBank/DDBJ whole genome shotgun (WGS) entry which is preliminary data.</text>
</comment>
<feature type="non-terminal residue" evidence="1">
    <location>
        <position position="1"/>
    </location>
</feature>